<reference evidence="1 2" key="1">
    <citation type="submission" date="2021-06" db="EMBL/GenBank/DDBJ databases">
        <title>Caerostris darwini draft genome.</title>
        <authorList>
            <person name="Kono N."/>
            <person name="Arakawa K."/>
        </authorList>
    </citation>
    <scope>NUCLEOTIDE SEQUENCE [LARGE SCALE GENOMIC DNA]</scope>
</reference>
<dbReference type="AlphaFoldDB" id="A0AAV4PZ77"/>
<evidence type="ECO:0000313" key="2">
    <source>
        <dbReference type="Proteomes" id="UP001054837"/>
    </source>
</evidence>
<dbReference type="EMBL" id="BPLQ01003434">
    <property type="protein sequence ID" value="GIY00468.1"/>
    <property type="molecule type" value="Genomic_DNA"/>
</dbReference>
<organism evidence="1 2">
    <name type="scientific">Caerostris darwini</name>
    <dbReference type="NCBI Taxonomy" id="1538125"/>
    <lineage>
        <taxon>Eukaryota</taxon>
        <taxon>Metazoa</taxon>
        <taxon>Ecdysozoa</taxon>
        <taxon>Arthropoda</taxon>
        <taxon>Chelicerata</taxon>
        <taxon>Arachnida</taxon>
        <taxon>Araneae</taxon>
        <taxon>Araneomorphae</taxon>
        <taxon>Entelegynae</taxon>
        <taxon>Araneoidea</taxon>
        <taxon>Araneidae</taxon>
        <taxon>Caerostris</taxon>
    </lineage>
</organism>
<sequence length="216" mass="24913">MGMFEILIRSFFHSKFHSLIPTHKSLILPFSEMMHSRFSKVSATFCVQQPQNKERGEGGAEEGRGVYYLFSRLFLLFSSGVWTRLKFQSEKGTGEDVERTPIHLSNIRNGTMKLYPVLLVALVVLCYKNSLKCSLVFDDLAAIRDNRDLRPHTPLINIFRNDFWGTPLAKEQSHKSYRPLTVLSFRLNYAVHELEPLGYHALNVLLHACVCILFYK</sequence>
<proteinExistence type="predicted"/>
<dbReference type="Proteomes" id="UP001054837">
    <property type="component" value="Unassembled WGS sequence"/>
</dbReference>
<comment type="caution">
    <text evidence="1">The sequence shown here is derived from an EMBL/GenBank/DDBJ whole genome shotgun (WGS) entry which is preliminary data.</text>
</comment>
<name>A0AAV4PZ77_9ARAC</name>
<dbReference type="GO" id="GO:0035269">
    <property type="term" value="P:protein O-linked glycosylation via mannose"/>
    <property type="evidence" value="ECO:0007669"/>
    <property type="project" value="TreeGrafter"/>
</dbReference>
<dbReference type="PANTHER" id="PTHR44395">
    <property type="match status" value="1"/>
</dbReference>
<accession>A0AAV4PZ77</accession>
<keyword evidence="2" id="KW-1185">Reference proteome</keyword>
<dbReference type="GO" id="GO:0000030">
    <property type="term" value="F:mannosyltransferase activity"/>
    <property type="evidence" value="ECO:0007669"/>
    <property type="project" value="TreeGrafter"/>
</dbReference>
<dbReference type="PANTHER" id="PTHR44395:SF1">
    <property type="entry name" value="PROTEIN O-MANNOSYL-TRANSFERASE TMTC3"/>
    <property type="match status" value="1"/>
</dbReference>
<gene>
    <name evidence="1" type="primary">Tmtc3</name>
    <name evidence="1" type="ORF">CDAR_315751</name>
</gene>
<dbReference type="GO" id="GO:0005783">
    <property type="term" value="C:endoplasmic reticulum"/>
    <property type="evidence" value="ECO:0007669"/>
    <property type="project" value="TreeGrafter"/>
</dbReference>
<evidence type="ECO:0000313" key="1">
    <source>
        <dbReference type="EMBL" id="GIY00468.1"/>
    </source>
</evidence>
<protein>
    <submittedName>
        <fullName evidence="1">Protein O-mannosyl-transferase Tmtc3</fullName>
    </submittedName>
</protein>